<gene>
    <name evidence="2" type="ORF">HERILL_LOCUS10897</name>
</gene>
<name>A0A7R8YWC1_HERIL</name>
<evidence type="ECO:0008006" key="4">
    <source>
        <dbReference type="Google" id="ProtNLM"/>
    </source>
</evidence>
<dbReference type="CDD" id="cd20379">
    <property type="entry name" value="Tudor_dTUD-like"/>
    <property type="match status" value="1"/>
</dbReference>
<keyword evidence="3" id="KW-1185">Reference proteome</keyword>
<proteinExistence type="predicted"/>
<feature type="region of interest" description="Disordered" evidence="1">
    <location>
        <begin position="355"/>
        <end position="433"/>
    </location>
</feature>
<accession>A0A7R8YWC1</accession>
<dbReference type="InParanoid" id="A0A7R8YWC1"/>
<evidence type="ECO:0000256" key="1">
    <source>
        <dbReference type="SAM" id="MobiDB-lite"/>
    </source>
</evidence>
<evidence type="ECO:0000313" key="3">
    <source>
        <dbReference type="Proteomes" id="UP000594454"/>
    </source>
</evidence>
<sequence>MVDCEDPDLIKITHYINPHMFWYKYEDSFFRNTELSKWEGRLSALLSNKPPLPTSCYRAQINEIVAVYNFSFNRWIRAKCDEIVQFTIANTKYVVWAIDYGIPFQTEGRWIKRFPKDVGEPPEDSVFFGGINNIIPAEKEFNFETCKSEIHPTSKWSPLAVRTIENLIYEAAHIRFVRHIISKEGQYFGNLEFITHTNQIIKADASLLEINHAVHTEEFLRVMRQIGTNQISRWQNNEGASFVSKFNVNKLSNVARFEPKEMLIRNQMQNDGESLYKEEVTRKITDWALRNQICQGQGEDSTVGDDTASVCESSVSVALTRKIATEKLPIEKDDGFVDDNPVMLKGGVYRKKHLERYKESIPPPPSENRKQGYTTLQEESGSEFGDSETIPRTNGKSTQAPLVVQPKSTCHDKDDSSTSNETEVNRKAKDMDEIDCDKSVISGQSNAPTHSAIRVVMDRMHNRRKSLQEKLAAQQKIPPSAIPAGFDLRNLQNSRAIKNDAPSSNFNRSGMNKNNRFKKGTNYAVSTRNDRNDNGFRKGNYAKVIDERW</sequence>
<dbReference type="EMBL" id="LR899012">
    <property type="protein sequence ID" value="CAD7088253.1"/>
    <property type="molecule type" value="Genomic_DNA"/>
</dbReference>
<protein>
    <recommendedName>
        <fullName evidence="4">Tudor domain-containing protein</fullName>
    </recommendedName>
</protein>
<organism evidence="2 3">
    <name type="scientific">Hermetia illucens</name>
    <name type="common">Black soldier fly</name>
    <dbReference type="NCBI Taxonomy" id="343691"/>
    <lineage>
        <taxon>Eukaryota</taxon>
        <taxon>Metazoa</taxon>
        <taxon>Ecdysozoa</taxon>
        <taxon>Arthropoda</taxon>
        <taxon>Hexapoda</taxon>
        <taxon>Insecta</taxon>
        <taxon>Pterygota</taxon>
        <taxon>Neoptera</taxon>
        <taxon>Endopterygota</taxon>
        <taxon>Diptera</taxon>
        <taxon>Brachycera</taxon>
        <taxon>Stratiomyomorpha</taxon>
        <taxon>Stratiomyidae</taxon>
        <taxon>Hermetiinae</taxon>
        <taxon>Hermetia</taxon>
    </lineage>
</organism>
<dbReference type="Proteomes" id="UP000594454">
    <property type="component" value="Chromosome 4"/>
</dbReference>
<feature type="compositionally biased region" description="Polar residues" evidence="1">
    <location>
        <begin position="390"/>
        <end position="400"/>
    </location>
</feature>
<feature type="region of interest" description="Disordered" evidence="1">
    <location>
        <begin position="498"/>
        <end position="520"/>
    </location>
</feature>
<feature type="compositionally biased region" description="Polar residues" evidence="1">
    <location>
        <begin position="498"/>
        <end position="514"/>
    </location>
</feature>
<reference evidence="2 3" key="1">
    <citation type="submission" date="2020-11" db="EMBL/GenBank/DDBJ databases">
        <authorList>
            <person name="Wallbank WR R."/>
            <person name="Pardo Diaz C."/>
            <person name="Kozak K."/>
            <person name="Martin S."/>
            <person name="Jiggins C."/>
            <person name="Moest M."/>
            <person name="Warren A I."/>
            <person name="Generalovic N T."/>
            <person name="Byers J.R.P. K."/>
            <person name="Montejo-Kovacevich G."/>
            <person name="Yen C E."/>
        </authorList>
    </citation>
    <scope>NUCLEOTIDE SEQUENCE [LARGE SCALE GENOMIC DNA]</scope>
</reference>
<dbReference type="OrthoDB" id="249932at2759"/>
<dbReference type="AlphaFoldDB" id="A0A7R8YWC1"/>
<evidence type="ECO:0000313" key="2">
    <source>
        <dbReference type="EMBL" id="CAD7088253.1"/>
    </source>
</evidence>